<evidence type="ECO:0000256" key="3">
    <source>
        <dbReference type="ARBA" id="ARBA00022475"/>
    </source>
</evidence>
<reference evidence="11" key="1">
    <citation type="submission" date="2017-05" db="EMBL/GenBank/DDBJ databases">
        <authorList>
            <person name="Rodrigo-Torres L."/>
            <person name="Arahal R. D."/>
            <person name="Lucena T."/>
        </authorList>
    </citation>
    <scope>NUCLEOTIDE SEQUENCE [LARGE SCALE GENOMIC DNA]</scope>
    <source>
        <strain evidence="11">CECT 8621</strain>
    </source>
</reference>
<accession>A0A238KUX9</accession>
<feature type="transmembrane region" description="Helical" evidence="7">
    <location>
        <begin position="75"/>
        <end position="96"/>
    </location>
</feature>
<feature type="transmembrane region" description="Helical" evidence="7">
    <location>
        <begin position="108"/>
        <end position="127"/>
    </location>
</feature>
<feature type="transmembrane region" description="Helical" evidence="7">
    <location>
        <begin position="134"/>
        <end position="154"/>
    </location>
</feature>
<feature type="transmembrane region" description="Helical" evidence="7">
    <location>
        <begin position="174"/>
        <end position="196"/>
    </location>
</feature>
<evidence type="ECO:0000256" key="7">
    <source>
        <dbReference type="SAM" id="Phobius"/>
    </source>
</evidence>
<gene>
    <name evidence="10" type="ORF">COL8621_03175</name>
</gene>
<dbReference type="Gene3D" id="2.30.30.60">
    <property type="match status" value="1"/>
</dbReference>
<dbReference type="InterPro" id="IPR023408">
    <property type="entry name" value="MscS_beta-dom_sf"/>
</dbReference>
<protein>
    <submittedName>
        <fullName evidence="10">Putative MscS family protein.1</fullName>
    </submittedName>
</protein>
<dbReference type="Proteomes" id="UP000202922">
    <property type="component" value="Unassembled WGS sequence"/>
</dbReference>
<dbReference type="InterPro" id="IPR006685">
    <property type="entry name" value="MscS_channel_2nd"/>
</dbReference>
<dbReference type="PANTHER" id="PTHR30347:SF1">
    <property type="entry name" value="MECHANOSENSITIVE CHANNEL MSCK"/>
    <property type="match status" value="1"/>
</dbReference>
<dbReference type="Gene3D" id="3.30.70.100">
    <property type="match status" value="1"/>
</dbReference>
<feature type="transmembrane region" description="Helical" evidence="7">
    <location>
        <begin position="33"/>
        <end position="54"/>
    </location>
</feature>
<evidence type="ECO:0000259" key="8">
    <source>
        <dbReference type="Pfam" id="PF00924"/>
    </source>
</evidence>
<dbReference type="Pfam" id="PF21082">
    <property type="entry name" value="MS_channel_3rd"/>
    <property type="match status" value="1"/>
</dbReference>
<dbReference type="SUPFAM" id="SSF82689">
    <property type="entry name" value="Mechanosensitive channel protein MscS (YggB), C-terminal domain"/>
    <property type="match status" value="1"/>
</dbReference>
<sequence>METDAAPLIEQLQGLLTQATNFALTLTTPGWRLYQICIIAGLILAAQLFTWLLAPRLREKMRELEGWPKWRLRALLVLHKRIRLIAFVVLAWAVVWFLRETTWPSRSYLVSIAATLATAWLCVGLAARFVRNQFLRRIVTWGLWIYVTFYYLGLIEEARIFLDGIAVSFGDFRLSALSILKALVVTGILFTIARMVAQTTSKRIQTNEDISPSMRVLAVKMLQVTLYGAAFFIGLKAVGFDLTGLAVLSGAIGVGLGFGLQKVVSNLVSGVIILLDKSIKPGDVISLGETFGWINSLGARYVSVVTRDGKEYLIPNEDLITSQVVNWSHTNDFVRLDIFFGTAYGDDPHHVRALAIEAAKSVKRVLSSRPPVCHIVGFGDSSVDYILRFWITDPTGGLTNVRGDVFLALWDTFKEHDISIPFPQREVTLLDSGETTTSTAKE</sequence>
<keyword evidence="5 7" id="KW-1133">Transmembrane helix</keyword>
<feature type="transmembrane region" description="Helical" evidence="7">
    <location>
        <begin position="242"/>
        <end position="260"/>
    </location>
</feature>
<dbReference type="InterPro" id="IPR052702">
    <property type="entry name" value="MscS-like_channel"/>
</dbReference>
<dbReference type="Gene3D" id="1.10.287.1260">
    <property type="match status" value="1"/>
</dbReference>
<dbReference type="AlphaFoldDB" id="A0A238KUX9"/>
<evidence type="ECO:0000256" key="1">
    <source>
        <dbReference type="ARBA" id="ARBA00004651"/>
    </source>
</evidence>
<dbReference type="SUPFAM" id="SSF82861">
    <property type="entry name" value="Mechanosensitive channel protein MscS (YggB), transmembrane region"/>
    <property type="match status" value="1"/>
</dbReference>
<organism evidence="10 11">
    <name type="scientific">Actibacterium lipolyticum</name>
    <dbReference type="NCBI Taxonomy" id="1524263"/>
    <lineage>
        <taxon>Bacteria</taxon>
        <taxon>Pseudomonadati</taxon>
        <taxon>Pseudomonadota</taxon>
        <taxon>Alphaproteobacteria</taxon>
        <taxon>Rhodobacterales</taxon>
        <taxon>Roseobacteraceae</taxon>
        <taxon>Actibacterium</taxon>
    </lineage>
</organism>
<evidence type="ECO:0000313" key="10">
    <source>
        <dbReference type="EMBL" id="SMX46595.1"/>
    </source>
</evidence>
<comment type="similarity">
    <text evidence="2">Belongs to the MscS (TC 1.A.23) family.</text>
</comment>
<name>A0A238KUX9_9RHOB</name>
<proteinExistence type="inferred from homology"/>
<feature type="domain" description="Mechanosensitive ion channel MscS C-terminal" evidence="9">
    <location>
        <begin position="340"/>
        <end position="420"/>
    </location>
</feature>
<dbReference type="InterPro" id="IPR010920">
    <property type="entry name" value="LSM_dom_sf"/>
</dbReference>
<dbReference type="RefSeq" id="WP_093968214.1">
    <property type="nucleotide sequence ID" value="NZ_FXYE01000002.1"/>
</dbReference>
<keyword evidence="6 7" id="KW-0472">Membrane</keyword>
<evidence type="ECO:0000256" key="5">
    <source>
        <dbReference type="ARBA" id="ARBA00022989"/>
    </source>
</evidence>
<dbReference type="SUPFAM" id="SSF50182">
    <property type="entry name" value="Sm-like ribonucleoproteins"/>
    <property type="match status" value="1"/>
</dbReference>
<dbReference type="InterPro" id="IPR011014">
    <property type="entry name" value="MscS_channel_TM-2"/>
</dbReference>
<dbReference type="InterPro" id="IPR011066">
    <property type="entry name" value="MscS_channel_C_sf"/>
</dbReference>
<evidence type="ECO:0000256" key="2">
    <source>
        <dbReference type="ARBA" id="ARBA00008017"/>
    </source>
</evidence>
<feature type="domain" description="Mechanosensitive ion channel MscS" evidence="8">
    <location>
        <begin position="263"/>
        <end position="329"/>
    </location>
</feature>
<dbReference type="GO" id="GO:0008381">
    <property type="term" value="F:mechanosensitive monoatomic ion channel activity"/>
    <property type="evidence" value="ECO:0007669"/>
    <property type="project" value="UniProtKB-ARBA"/>
</dbReference>
<evidence type="ECO:0000256" key="4">
    <source>
        <dbReference type="ARBA" id="ARBA00022692"/>
    </source>
</evidence>
<evidence type="ECO:0000259" key="9">
    <source>
        <dbReference type="Pfam" id="PF21082"/>
    </source>
</evidence>
<dbReference type="GO" id="GO:0005886">
    <property type="term" value="C:plasma membrane"/>
    <property type="evidence" value="ECO:0007669"/>
    <property type="project" value="UniProtKB-SubCell"/>
</dbReference>
<keyword evidence="3" id="KW-1003">Cell membrane</keyword>
<keyword evidence="11" id="KW-1185">Reference proteome</keyword>
<dbReference type="OrthoDB" id="9799209at2"/>
<dbReference type="Pfam" id="PF00924">
    <property type="entry name" value="MS_channel_2nd"/>
    <property type="match status" value="1"/>
</dbReference>
<dbReference type="EMBL" id="FXYE01000002">
    <property type="protein sequence ID" value="SMX46595.1"/>
    <property type="molecule type" value="Genomic_DNA"/>
</dbReference>
<dbReference type="InterPro" id="IPR049278">
    <property type="entry name" value="MS_channel_C"/>
</dbReference>
<evidence type="ECO:0000313" key="11">
    <source>
        <dbReference type="Proteomes" id="UP000202922"/>
    </source>
</evidence>
<comment type="subcellular location">
    <subcellularLocation>
        <location evidence="1">Cell membrane</location>
        <topology evidence="1">Multi-pass membrane protein</topology>
    </subcellularLocation>
</comment>
<evidence type="ECO:0000256" key="6">
    <source>
        <dbReference type="ARBA" id="ARBA00023136"/>
    </source>
</evidence>
<keyword evidence="4 7" id="KW-0812">Transmembrane</keyword>
<feature type="transmembrane region" description="Helical" evidence="7">
    <location>
        <begin position="217"/>
        <end position="236"/>
    </location>
</feature>
<dbReference type="PANTHER" id="PTHR30347">
    <property type="entry name" value="POTASSIUM CHANNEL RELATED"/>
    <property type="match status" value="1"/>
</dbReference>